<accession>E4YEZ6</accession>
<name>E4YEZ6_OIKDI</name>
<dbReference type="EMBL" id="FN654474">
    <property type="protein sequence ID" value="CBY34083.1"/>
    <property type="molecule type" value="Genomic_DNA"/>
</dbReference>
<proteinExistence type="predicted"/>
<protein>
    <submittedName>
        <fullName evidence="1">Uncharacterized protein</fullName>
    </submittedName>
</protein>
<sequence>MKISCVFLATVSAQETVPQRIDTAEPGLFDILIAQKTGLQFTQIYATVEGEVYAAQRAQEEKSFMRRGPRLLSRFVALKNFANEAFEECHKDEECLESCYKQLMKPNGEATPTSSSEILSRFASVSNCLTSNKKRRTITRKSLRLAEKFSA</sequence>
<dbReference type="AlphaFoldDB" id="E4YEZ6"/>
<gene>
    <name evidence="1" type="ORF">GSOID_T00022067001</name>
</gene>
<reference evidence="1" key="1">
    <citation type="journal article" date="2010" name="Science">
        <title>Plasticity of animal genome architecture unmasked by rapid evolution of a pelagic tunicate.</title>
        <authorList>
            <person name="Denoeud F."/>
            <person name="Henriet S."/>
            <person name="Mungpakdee S."/>
            <person name="Aury J.M."/>
            <person name="Da Silva C."/>
            <person name="Brinkmann H."/>
            <person name="Mikhaleva J."/>
            <person name="Olsen L.C."/>
            <person name="Jubin C."/>
            <person name="Canestro C."/>
            <person name="Bouquet J.M."/>
            <person name="Danks G."/>
            <person name="Poulain J."/>
            <person name="Campsteijn C."/>
            <person name="Adamski M."/>
            <person name="Cross I."/>
            <person name="Yadetie F."/>
            <person name="Muffato M."/>
            <person name="Louis A."/>
            <person name="Butcher S."/>
            <person name="Tsagkogeorga G."/>
            <person name="Konrad A."/>
            <person name="Singh S."/>
            <person name="Jensen M.F."/>
            <person name="Cong E.H."/>
            <person name="Eikeseth-Otteraa H."/>
            <person name="Noel B."/>
            <person name="Anthouard V."/>
            <person name="Porcel B.M."/>
            <person name="Kachouri-Lafond R."/>
            <person name="Nishino A."/>
            <person name="Ugolini M."/>
            <person name="Chourrout P."/>
            <person name="Nishida H."/>
            <person name="Aasland R."/>
            <person name="Huzurbazar S."/>
            <person name="Westhof E."/>
            <person name="Delsuc F."/>
            <person name="Lehrach H."/>
            <person name="Reinhardt R."/>
            <person name="Weissenbach J."/>
            <person name="Roy S.W."/>
            <person name="Artiguenave F."/>
            <person name="Postlethwait J.H."/>
            <person name="Manak J.R."/>
            <person name="Thompson E.M."/>
            <person name="Jaillon O."/>
            <person name="Du Pasquier L."/>
            <person name="Boudinot P."/>
            <person name="Liberles D.A."/>
            <person name="Volff J.N."/>
            <person name="Philippe H."/>
            <person name="Lenhard B."/>
            <person name="Roest Crollius H."/>
            <person name="Wincker P."/>
            <person name="Chourrout D."/>
        </authorList>
    </citation>
    <scope>NUCLEOTIDE SEQUENCE [LARGE SCALE GENOMIC DNA]</scope>
</reference>
<organism evidence="1">
    <name type="scientific">Oikopleura dioica</name>
    <name type="common">Tunicate</name>
    <dbReference type="NCBI Taxonomy" id="34765"/>
    <lineage>
        <taxon>Eukaryota</taxon>
        <taxon>Metazoa</taxon>
        <taxon>Chordata</taxon>
        <taxon>Tunicata</taxon>
        <taxon>Appendicularia</taxon>
        <taxon>Copelata</taxon>
        <taxon>Oikopleuridae</taxon>
        <taxon>Oikopleura</taxon>
    </lineage>
</organism>
<evidence type="ECO:0000313" key="1">
    <source>
        <dbReference type="EMBL" id="CBY34083.1"/>
    </source>
</evidence>
<dbReference type="Proteomes" id="UP000011014">
    <property type="component" value="Unassembled WGS sequence"/>
</dbReference>